<dbReference type="EMBL" id="OX365700">
    <property type="protein sequence ID" value="CAI4033188.1"/>
    <property type="molecule type" value="Genomic_DNA"/>
</dbReference>
<dbReference type="NCBIfam" id="TIGR02532">
    <property type="entry name" value="IV_pilin_GFxxxE"/>
    <property type="match status" value="1"/>
</dbReference>
<dbReference type="GO" id="GO:0016020">
    <property type="term" value="C:membrane"/>
    <property type="evidence" value="ECO:0007669"/>
    <property type="project" value="UniProtKB-SubCell"/>
</dbReference>
<evidence type="ECO:0000256" key="5">
    <source>
        <dbReference type="ARBA" id="ARBA00023136"/>
    </source>
</evidence>
<dbReference type="KEGG" id="nti:DNFV4_03621"/>
<keyword evidence="8" id="KW-1185">Reference proteome</keyword>
<evidence type="ECO:0008006" key="9">
    <source>
        <dbReference type="Google" id="ProtNLM"/>
    </source>
</evidence>
<evidence type="ECO:0000256" key="1">
    <source>
        <dbReference type="ARBA" id="ARBA00004167"/>
    </source>
</evidence>
<name>A0AA86N1Q4_9BACT</name>
<proteinExistence type="predicted"/>
<comment type="subcellular location">
    <subcellularLocation>
        <location evidence="1">Membrane</location>
        <topology evidence="1">Single-pass membrane protein</topology>
    </subcellularLocation>
</comment>
<evidence type="ECO:0000256" key="4">
    <source>
        <dbReference type="ARBA" id="ARBA00022989"/>
    </source>
</evidence>
<dbReference type="SUPFAM" id="SSF54523">
    <property type="entry name" value="Pili subunits"/>
    <property type="match status" value="1"/>
</dbReference>
<feature type="transmembrane region" description="Helical" evidence="6">
    <location>
        <begin position="31"/>
        <end position="52"/>
    </location>
</feature>
<dbReference type="Proteomes" id="UP001179121">
    <property type="component" value="Chromosome"/>
</dbReference>
<dbReference type="Gene3D" id="3.30.700.10">
    <property type="entry name" value="Glycoprotein, Type 4 Pilin"/>
    <property type="match status" value="1"/>
</dbReference>
<evidence type="ECO:0000256" key="6">
    <source>
        <dbReference type="SAM" id="Phobius"/>
    </source>
</evidence>
<gene>
    <name evidence="7" type="ORF">DNFV4_03621</name>
</gene>
<dbReference type="InterPro" id="IPR045584">
    <property type="entry name" value="Pilin-like"/>
</dbReference>
<organism evidence="7 8">
    <name type="scientific">Nitrospira tepida</name>
    <dbReference type="NCBI Taxonomy" id="2973512"/>
    <lineage>
        <taxon>Bacteria</taxon>
        <taxon>Pseudomonadati</taxon>
        <taxon>Nitrospirota</taxon>
        <taxon>Nitrospiria</taxon>
        <taxon>Nitrospirales</taxon>
        <taxon>Nitrospiraceae</taxon>
        <taxon>Nitrospira</taxon>
    </lineage>
</organism>
<reference evidence="7" key="1">
    <citation type="submission" date="2022-10" db="EMBL/GenBank/DDBJ databases">
        <authorList>
            <person name="Koch H."/>
        </authorList>
    </citation>
    <scope>NUCLEOTIDE SEQUENCE</scope>
    <source>
        <strain evidence="7">DNF</strain>
    </source>
</reference>
<dbReference type="PANTHER" id="PTHR30093:SF44">
    <property type="entry name" value="TYPE II SECRETION SYSTEM CORE PROTEIN G"/>
    <property type="match status" value="1"/>
</dbReference>
<keyword evidence="2" id="KW-0488">Methylation</keyword>
<evidence type="ECO:0000256" key="2">
    <source>
        <dbReference type="ARBA" id="ARBA00022481"/>
    </source>
</evidence>
<keyword evidence="4 6" id="KW-1133">Transmembrane helix</keyword>
<dbReference type="PANTHER" id="PTHR30093">
    <property type="entry name" value="GENERAL SECRETION PATHWAY PROTEIN G"/>
    <property type="match status" value="1"/>
</dbReference>
<dbReference type="AlphaFoldDB" id="A0AA86N1Q4"/>
<keyword evidence="5 6" id="KW-0472">Membrane</keyword>
<dbReference type="InterPro" id="IPR012902">
    <property type="entry name" value="N_methyl_site"/>
</dbReference>
<evidence type="ECO:0000256" key="3">
    <source>
        <dbReference type="ARBA" id="ARBA00022692"/>
    </source>
</evidence>
<evidence type="ECO:0000313" key="8">
    <source>
        <dbReference type="Proteomes" id="UP001179121"/>
    </source>
</evidence>
<sequence>MLDLCQTCLQGNTKDAMKFIQSRNGFTLIELMVVVAIIGILAAIAAPAYMAWRAKSIQSEAKSNLAGVYVTEVAFYGEHSRYSGFTETGYQVAGATQRYTYRAQVTDSAATPGVIEVLAPMSGPSAENTVVAAASMTATTPGFTATATGNIDNDPTIDQWHVNDLKNGLTVADVNDPGF</sequence>
<protein>
    <recommendedName>
        <fullName evidence="9">Type IV pilin PilA</fullName>
    </recommendedName>
</protein>
<keyword evidence="3 6" id="KW-0812">Transmembrane</keyword>
<accession>A0AA86N1Q4</accession>
<evidence type="ECO:0000313" key="7">
    <source>
        <dbReference type="EMBL" id="CAI4033188.1"/>
    </source>
</evidence>
<dbReference type="Pfam" id="PF07963">
    <property type="entry name" value="N_methyl"/>
    <property type="match status" value="1"/>
</dbReference>